<dbReference type="SUPFAM" id="SSF63829">
    <property type="entry name" value="Calcium-dependent phosphotriesterase"/>
    <property type="match status" value="1"/>
</dbReference>
<name>W4UW17_9BACE</name>
<dbReference type="Pfam" id="PF07494">
    <property type="entry name" value="Reg_prop"/>
    <property type="match status" value="5"/>
</dbReference>
<proteinExistence type="predicted"/>
<evidence type="ECO:0000313" key="3">
    <source>
        <dbReference type="Proteomes" id="UP000019131"/>
    </source>
</evidence>
<dbReference type="GO" id="GO:0000155">
    <property type="term" value="F:phosphorelay sensor kinase activity"/>
    <property type="evidence" value="ECO:0007669"/>
    <property type="project" value="TreeGrafter"/>
</dbReference>
<keyword evidence="3" id="KW-1185">Reference proteome</keyword>
<dbReference type="SUPFAM" id="SSF69322">
    <property type="entry name" value="Tricorn protease domain 2"/>
    <property type="match status" value="1"/>
</dbReference>
<dbReference type="PANTHER" id="PTHR43547:SF2">
    <property type="entry name" value="HYBRID SIGNAL TRANSDUCTION HISTIDINE KINASE C"/>
    <property type="match status" value="1"/>
</dbReference>
<reference evidence="2 3" key="1">
    <citation type="journal article" date="2014" name="Genome Announc.">
        <title>Draft Genome Sequence of Bacteroides reticulotermitis Strain JCM 10512T, Isolated from the Gut of a Termite.</title>
        <authorList>
            <person name="Yuki M."/>
            <person name="Oshima K."/>
            <person name="Suda W."/>
            <person name="Sakamoto M."/>
            <person name="Iida T."/>
            <person name="Hattori M."/>
            <person name="Ohkuma M."/>
        </authorList>
    </citation>
    <scope>NUCLEOTIDE SEQUENCE [LARGE SCALE GENOMIC DNA]</scope>
    <source>
        <strain evidence="2 3">JCM 10512</strain>
    </source>
</reference>
<dbReference type="Gene3D" id="2.130.10.10">
    <property type="entry name" value="YVTN repeat-like/Quinoprotein amine dehydrogenase"/>
    <property type="match status" value="2"/>
</dbReference>
<evidence type="ECO:0008006" key="4">
    <source>
        <dbReference type="Google" id="ProtNLM"/>
    </source>
</evidence>
<dbReference type="STRING" id="1445607.JCM10512_3399"/>
<protein>
    <recommendedName>
        <fullName evidence="4">DNA-binding response regulator</fullName>
    </recommendedName>
</protein>
<comment type="caution">
    <text evidence="2">The sequence shown here is derived from an EMBL/GenBank/DDBJ whole genome shotgun (WGS) entry which is preliminary data.</text>
</comment>
<evidence type="ECO:0000313" key="2">
    <source>
        <dbReference type="EMBL" id="GAE85007.1"/>
    </source>
</evidence>
<dbReference type="EMBL" id="BAIV01000022">
    <property type="protein sequence ID" value="GAE85007.1"/>
    <property type="molecule type" value="Genomic_DNA"/>
</dbReference>
<dbReference type="InterPro" id="IPR011110">
    <property type="entry name" value="Reg_prop"/>
</dbReference>
<sequence length="595" mass="67059">MNRFDGCNFKVFRHNDNNAHSLPDDFIENIQEDAEGNLWVETASGYAVYDPIKGNFNCQLATILKQKFGIDRQPALIYIDPDKNFWIYTTGVGTVQYQIKTGKLIDYPQTKRIADIRAFGSEATLLFTDGTLQRVDRNSSKVIATDTQLTTQQPLISEKYSLFIDHKGNHWVYTKSATGLWYYNHKAQTWSWLSNSTSSHPYRLSSNVILSVTEDRNKNIWIATDHGGIDIIDKETGLLTNLQNNPLDERSLANNSSNCIYCDGQGILWIGTYKKGVSYYSESIFKFGVEHLTQFKHIKNFDGDVTFLKSDSQNRLWIGTNGSGLISINRTTGEQKLYEHQPNNPASLAGNVIVSICAARDGRVWIGTYLGGMDCFDGRQFIHYRHQPDNANSLVSNDVWSIQEDKNGLLWIGTLGAGLQSFDPQTQKFTTYTTQLSSPFVSALAFGKDGTLLIGTAYGLTLYDPKTKQFESIFGNRRKTATFSNLNINQVMEDSRGLLWIATRDGLNILNLKNDQLTVLRKADGLADDIICSVIEDNDKNIWATTLNGVTNIVIGTHPRTGEYQFTYYNYDETDGLQSREFNMRSTTKTPQGKS</sequence>
<dbReference type="Proteomes" id="UP000019131">
    <property type="component" value="Unassembled WGS sequence"/>
</dbReference>
<organism evidence="2 3">
    <name type="scientific">Bacteroides reticulotermitis JCM 10512</name>
    <dbReference type="NCBI Taxonomy" id="1445607"/>
    <lineage>
        <taxon>Bacteria</taxon>
        <taxon>Pseudomonadati</taxon>
        <taxon>Bacteroidota</taxon>
        <taxon>Bacteroidia</taxon>
        <taxon>Bacteroidales</taxon>
        <taxon>Bacteroidaceae</taxon>
        <taxon>Bacteroides</taxon>
    </lineage>
</organism>
<dbReference type="PANTHER" id="PTHR43547">
    <property type="entry name" value="TWO-COMPONENT HISTIDINE KINASE"/>
    <property type="match status" value="1"/>
</dbReference>
<accession>W4UW17</accession>
<dbReference type="InterPro" id="IPR015943">
    <property type="entry name" value="WD40/YVTN_repeat-like_dom_sf"/>
</dbReference>
<gene>
    <name evidence="2" type="ORF">JCM10512_3399</name>
</gene>
<dbReference type="AlphaFoldDB" id="W4UW17"/>
<keyword evidence="1" id="KW-0597">Phosphoprotein</keyword>
<evidence type="ECO:0000256" key="1">
    <source>
        <dbReference type="ARBA" id="ARBA00022553"/>
    </source>
</evidence>